<evidence type="ECO:0000256" key="1">
    <source>
        <dbReference type="SAM" id="MobiDB-lite"/>
    </source>
</evidence>
<proteinExistence type="predicted"/>
<evidence type="ECO:0000313" key="3">
    <source>
        <dbReference type="Proteomes" id="UP001174136"/>
    </source>
</evidence>
<protein>
    <submittedName>
        <fullName evidence="2">Uncharacterized protein</fullName>
    </submittedName>
</protein>
<organism evidence="2 3">
    <name type="scientific">Merluccius polli</name>
    <name type="common">Benguela hake</name>
    <name type="synonym">Merluccius cadenati</name>
    <dbReference type="NCBI Taxonomy" id="89951"/>
    <lineage>
        <taxon>Eukaryota</taxon>
        <taxon>Metazoa</taxon>
        <taxon>Chordata</taxon>
        <taxon>Craniata</taxon>
        <taxon>Vertebrata</taxon>
        <taxon>Euteleostomi</taxon>
        <taxon>Actinopterygii</taxon>
        <taxon>Neopterygii</taxon>
        <taxon>Teleostei</taxon>
        <taxon>Neoteleostei</taxon>
        <taxon>Acanthomorphata</taxon>
        <taxon>Zeiogadaria</taxon>
        <taxon>Gadariae</taxon>
        <taxon>Gadiformes</taxon>
        <taxon>Gadoidei</taxon>
        <taxon>Merlucciidae</taxon>
        <taxon>Merluccius</taxon>
    </lineage>
</organism>
<dbReference type="EMBL" id="JAOPHQ010002176">
    <property type="protein sequence ID" value="KAK0148036.1"/>
    <property type="molecule type" value="Genomic_DNA"/>
</dbReference>
<sequence>MMSLIVKRRPLCFLSGESSQLLSGAIRLRRLHTDEQLWQGPSLTTRHLSVFLWGPPTQDTDSGPGGRTPTEIVAQWQDSYPQPTSGESDQGSGGSGGRDSGASGSRRFGAEGAGERRGSDARPGPAATATDMLVPRSHCREYRTHNAPGHQTAAAAAHRPLAWDSTVQVRKKGGGGGGGEEEETAAREEEQVCEEQNRGGEGRHGGERSVERSWEEEEEEEEEEEDVGAAAEVTNKKMEEEQKRRWDLVWTRRREPETRRDSRPEVEE</sequence>
<feature type="region of interest" description="Disordered" evidence="1">
    <location>
        <begin position="78"/>
        <end position="268"/>
    </location>
</feature>
<feature type="compositionally biased region" description="Basic and acidic residues" evidence="1">
    <location>
        <begin position="234"/>
        <end position="268"/>
    </location>
</feature>
<reference evidence="2" key="1">
    <citation type="journal article" date="2023" name="Front. Mar. Sci.">
        <title>A new Merluccius polli reference genome to investigate the effects of global change in West African waters.</title>
        <authorList>
            <person name="Mateo J.L."/>
            <person name="Blanco-Fernandez C."/>
            <person name="Garcia-Vazquez E."/>
            <person name="Machado-Schiaffino G."/>
        </authorList>
    </citation>
    <scope>NUCLEOTIDE SEQUENCE</scope>
    <source>
        <strain evidence="2">C29</strain>
        <tissue evidence="2">Fin</tissue>
    </source>
</reference>
<dbReference type="AlphaFoldDB" id="A0AA47P2F2"/>
<gene>
    <name evidence="2" type="ORF">N1851_012260</name>
</gene>
<accession>A0AA47P2F2</accession>
<name>A0AA47P2F2_MERPO</name>
<evidence type="ECO:0000313" key="2">
    <source>
        <dbReference type="EMBL" id="KAK0148036.1"/>
    </source>
</evidence>
<comment type="caution">
    <text evidence="2">The sequence shown here is derived from an EMBL/GenBank/DDBJ whole genome shotgun (WGS) entry which is preliminary data.</text>
</comment>
<dbReference type="Proteomes" id="UP001174136">
    <property type="component" value="Unassembled WGS sequence"/>
</dbReference>
<keyword evidence="3" id="KW-1185">Reference proteome</keyword>
<feature type="compositionally biased region" description="Basic and acidic residues" evidence="1">
    <location>
        <begin position="184"/>
        <end position="213"/>
    </location>
</feature>
<feature type="compositionally biased region" description="Acidic residues" evidence="1">
    <location>
        <begin position="214"/>
        <end position="227"/>
    </location>
</feature>